<feature type="region of interest" description="Disordered" evidence="2">
    <location>
        <begin position="60"/>
        <end position="83"/>
    </location>
</feature>
<reference evidence="3 4" key="1">
    <citation type="submission" date="2019-07" db="EMBL/GenBank/DDBJ databases">
        <title>Ln-dependent methylotrophs.</title>
        <authorList>
            <person name="Tani A."/>
        </authorList>
    </citation>
    <scope>NUCLEOTIDE SEQUENCE [LARGE SCALE GENOMIC DNA]</scope>
    <source>
        <strain evidence="3 4">SM89A</strain>
    </source>
</reference>
<keyword evidence="1" id="KW-0175">Coiled coil</keyword>
<accession>A0A549SH92</accession>
<comment type="caution">
    <text evidence="3">The sequence shown here is derived from an EMBL/GenBank/DDBJ whole genome shotgun (WGS) entry which is preliminary data.</text>
</comment>
<dbReference type="EMBL" id="VJMF01000078">
    <property type="protein sequence ID" value="TRL28966.1"/>
    <property type="molecule type" value="Genomic_DNA"/>
</dbReference>
<organism evidence="3 4">
    <name type="scientific">Methylosinus sporium</name>
    <dbReference type="NCBI Taxonomy" id="428"/>
    <lineage>
        <taxon>Bacteria</taxon>
        <taxon>Pseudomonadati</taxon>
        <taxon>Pseudomonadota</taxon>
        <taxon>Alphaproteobacteria</taxon>
        <taxon>Hyphomicrobiales</taxon>
        <taxon>Methylocystaceae</taxon>
        <taxon>Methylosinus</taxon>
    </lineage>
</organism>
<evidence type="ECO:0000313" key="4">
    <source>
        <dbReference type="Proteomes" id="UP000316781"/>
    </source>
</evidence>
<dbReference type="Proteomes" id="UP000316781">
    <property type="component" value="Unassembled WGS sequence"/>
</dbReference>
<evidence type="ECO:0000313" key="3">
    <source>
        <dbReference type="EMBL" id="TRL28966.1"/>
    </source>
</evidence>
<feature type="coiled-coil region" evidence="1">
    <location>
        <begin position="105"/>
        <end position="132"/>
    </location>
</feature>
<dbReference type="AlphaFoldDB" id="A0A549SH92"/>
<evidence type="ECO:0000256" key="2">
    <source>
        <dbReference type="SAM" id="MobiDB-lite"/>
    </source>
</evidence>
<gene>
    <name evidence="3" type="ORF">FM996_17980</name>
</gene>
<name>A0A549SH92_METSR</name>
<evidence type="ECO:0000256" key="1">
    <source>
        <dbReference type="SAM" id="Coils"/>
    </source>
</evidence>
<protein>
    <submittedName>
        <fullName evidence="3">Uncharacterized protein</fullName>
    </submittedName>
</protein>
<dbReference type="RefSeq" id="WP_142864163.1">
    <property type="nucleotide sequence ID" value="NZ_VJMF01000078.1"/>
</dbReference>
<sequence length="138" mass="15128">MKAWREGRKPSWKTVAEKMGEKGVVGSRGAAPTERSIWKVWQRVCRDVAAEREREAAEQAARDALAERRRNYPSRQPAAGPSLVEATGRALVPVGAAQTAVATTAAAAADKKKEIEEKKKAARRKLECLSGLRPMSEF</sequence>
<feature type="compositionally biased region" description="Basic and acidic residues" evidence="2">
    <location>
        <begin position="60"/>
        <end position="70"/>
    </location>
</feature>
<proteinExistence type="predicted"/>